<protein>
    <recommendedName>
        <fullName evidence="2">PAS domain-containing protein</fullName>
    </recommendedName>
</protein>
<dbReference type="EMBL" id="JAKELL010000077">
    <property type="protein sequence ID" value="KAH8984339.1"/>
    <property type="molecule type" value="Genomic_DNA"/>
</dbReference>
<feature type="compositionally biased region" description="Low complexity" evidence="1">
    <location>
        <begin position="167"/>
        <end position="197"/>
    </location>
</feature>
<comment type="caution">
    <text evidence="3">The sequence shown here is derived from an EMBL/GenBank/DDBJ whole genome shotgun (WGS) entry which is preliminary data.</text>
</comment>
<name>A0AAD4LAX4_9AGAM</name>
<feature type="region of interest" description="Disordered" evidence="1">
    <location>
        <begin position="291"/>
        <end position="350"/>
    </location>
</feature>
<gene>
    <name evidence="3" type="ORF">EDB92DRAFT_1936535</name>
</gene>
<feature type="domain" description="PAS" evidence="2">
    <location>
        <begin position="23"/>
        <end position="68"/>
    </location>
</feature>
<dbReference type="InterPro" id="IPR000014">
    <property type="entry name" value="PAS"/>
</dbReference>
<feature type="compositionally biased region" description="Polar residues" evidence="1">
    <location>
        <begin position="314"/>
        <end position="324"/>
    </location>
</feature>
<evidence type="ECO:0000313" key="3">
    <source>
        <dbReference type="EMBL" id="KAH8984339.1"/>
    </source>
</evidence>
<feature type="region of interest" description="Disordered" evidence="1">
    <location>
        <begin position="137"/>
        <end position="205"/>
    </location>
</feature>
<reference evidence="3" key="1">
    <citation type="submission" date="2022-01" db="EMBL/GenBank/DDBJ databases">
        <title>Comparative genomics reveals a dynamic genome evolution in the ectomycorrhizal milk-cap (Lactarius) mushrooms.</title>
        <authorList>
            <consortium name="DOE Joint Genome Institute"/>
            <person name="Lebreton A."/>
            <person name="Tang N."/>
            <person name="Kuo A."/>
            <person name="LaButti K."/>
            <person name="Drula E."/>
            <person name="Barry K."/>
            <person name="Clum A."/>
            <person name="Lipzen A."/>
            <person name="Mousain D."/>
            <person name="Ng V."/>
            <person name="Wang R."/>
            <person name="Wang X."/>
            <person name="Dai Y."/>
            <person name="Henrissat B."/>
            <person name="Grigoriev I.V."/>
            <person name="Guerin-Laguette A."/>
            <person name="Yu F."/>
            <person name="Martin F.M."/>
        </authorList>
    </citation>
    <scope>NUCLEOTIDE SEQUENCE</scope>
    <source>
        <strain evidence="3">QP</strain>
    </source>
</reference>
<evidence type="ECO:0000259" key="2">
    <source>
        <dbReference type="PROSITE" id="PS50112"/>
    </source>
</evidence>
<sequence length="418" mass="44851">MDTGSPCVSFIGIVDFTEKARWVFLTESVSELLGYEPHELVGTPSLDLVHPDEYRDVKSLHYTTISQDKAAVLAYLRLKHKDPYKGYILCAISRTVAWNVLVGSVSFASMGPGAMHNASTAQEVTIITPAAANFEFRRWGDPSPMPPSPIQGYDSPEPSSELDIDPPSESSSSSRATSNEASSPTSSRASGGSRTGPDGVITFDPLPKQSIRTALILDRFSSSCPIVYSSNESFLSTTEILGRPFFDFVAQRDEILVRSWIDAVKGWGVNERGQPSDGGFGFGKFHLFPRGRDSVERMEPESPPQTSRHGRTAPRSSPATQQQHTSRTSGARGASSSTRQRPQRQQRTGAIVEDEIVVDAIFSAHSDGLMVILRHASAASSPGAGQPASTTSPTSTPTVAAPTSGSRRRQSSSGGSTS</sequence>
<feature type="compositionally biased region" description="Basic and acidic residues" evidence="1">
    <location>
        <begin position="291"/>
        <end position="300"/>
    </location>
</feature>
<dbReference type="InterPro" id="IPR035965">
    <property type="entry name" value="PAS-like_dom_sf"/>
</dbReference>
<keyword evidence="4" id="KW-1185">Reference proteome</keyword>
<dbReference type="PROSITE" id="PS50112">
    <property type="entry name" value="PAS"/>
    <property type="match status" value="1"/>
</dbReference>
<dbReference type="InterPro" id="IPR013655">
    <property type="entry name" value="PAS_fold_3"/>
</dbReference>
<dbReference type="Pfam" id="PF08447">
    <property type="entry name" value="PAS_3"/>
    <property type="match status" value="1"/>
</dbReference>
<dbReference type="AlphaFoldDB" id="A0AAD4LAX4"/>
<dbReference type="Proteomes" id="UP001201163">
    <property type="component" value="Unassembled WGS sequence"/>
</dbReference>
<dbReference type="Gene3D" id="3.30.450.20">
    <property type="entry name" value="PAS domain"/>
    <property type="match status" value="1"/>
</dbReference>
<evidence type="ECO:0000313" key="4">
    <source>
        <dbReference type="Proteomes" id="UP001201163"/>
    </source>
</evidence>
<organism evidence="3 4">
    <name type="scientific">Lactarius akahatsu</name>
    <dbReference type="NCBI Taxonomy" id="416441"/>
    <lineage>
        <taxon>Eukaryota</taxon>
        <taxon>Fungi</taxon>
        <taxon>Dikarya</taxon>
        <taxon>Basidiomycota</taxon>
        <taxon>Agaricomycotina</taxon>
        <taxon>Agaricomycetes</taxon>
        <taxon>Russulales</taxon>
        <taxon>Russulaceae</taxon>
        <taxon>Lactarius</taxon>
    </lineage>
</organism>
<feature type="compositionally biased region" description="Low complexity" evidence="1">
    <location>
        <begin position="325"/>
        <end position="347"/>
    </location>
</feature>
<dbReference type="SUPFAM" id="SSF55785">
    <property type="entry name" value="PYP-like sensor domain (PAS domain)"/>
    <property type="match status" value="1"/>
</dbReference>
<dbReference type="CDD" id="cd00130">
    <property type="entry name" value="PAS"/>
    <property type="match status" value="1"/>
</dbReference>
<proteinExistence type="predicted"/>
<evidence type="ECO:0000256" key="1">
    <source>
        <dbReference type="SAM" id="MobiDB-lite"/>
    </source>
</evidence>
<feature type="region of interest" description="Disordered" evidence="1">
    <location>
        <begin position="377"/>
        <end position="418"/>
    </location>
</feature>
<accession>A0AAD4LAX4</accession>